<dbReference type="AlphaFoldDB" id="A0A251TE72"/>
<evidence type="ECO:0000313" key="2">
    <source>
        <dbReference type="Proteomes" id="UP000215914"/>
    </source>
</evidence>
<dbReference type="EMBL" id="CM007900">
    <property type="protein sequence ID" value="OTG09049.1"/>
    <property type="molecule type" value="Genomic_DNA"/>
</dbReference>
<name>A0A251TE72_HELAN</name>
<gene>
    <name evidence="1" type="ORF">HannXRQ_Chr11g0348551</name>
</gene>
<reference evidence="2" key="1">
    <citation type="journal article" date="2017" name="Nature">
        <title>The sunflower genome provides insights into oil metabolism, flowering and Asterid evolution.</title>
        <authorList>
            <person name="Badouin H."/>
            <person name="Gouzy J."/>
            <person name="Grassa C.J."/>
            <person name="Murat F."/>
            <person name="Staton S.E."/>
            <person name="Cottret L."/>
            <person name="Lelandais-Briere C."/>
            <person name="Owens G.L."/>
            <person name="Carrere S."/>
            <person name="Mayjonade B."/>
            <person name="Legrand L."/>
            <person name="Gill N."/>
            <person name="Kane N.C."/>
            <person name="Bowers J.E."/>
            <person name="Hubner S."/>
            <person name="Bellec A."/>
            <person name="Berard A."/>
            <person name="Berges H."/>
            <person name="Blanchet N."/>
            <person name="Boniface M.C."/>
            <person name="Brunel D."/>
            <person name="Catrice O."/>
            <person name="Chaidir N."/>
            <person name="Claudel C."/>
            <person name="Donnadieu C."/>
            <person name="Faraut T."/>
            <person name="Fievet G."/>
            <person name="Helmstetter N."/>
            <person name="King M."/>
            <person name="Knapp S.J."/>
            <person name="Lai Z."/>
            <person name="Le Paslier M.C."/>
            <person name="Lippi Y."/>
            <person name="Lorenzon L."/>
            <person name="Mandel J.R."/>
            <person name="Marage G."/>
            <person name="Marchand G."/>
            <person name="Marquand E."/>
            <person name="Bret-Mestries E."/>
            <person name="Morien E."/>
            <person name="Nambeesan S."/>
            <person name="Nguyen T."/>
            <person name="Pegot-Espagnet P."/>
            <person name="Pouilly N."/>
            <person name="Raftis F."/>
            <person name="Sallet E."/>
            <person name="Schiex T."/>
            <person name="Thomas J."/>
            <person name="Vandecasteele C."/>
            <person name="Vares D."/>
            <person name="Vear F."/>
            <person name="Vautrin S."/>
            <person name="Crespi M."/>
            <person name="Mangin B."/>
            <person name="Burke J.M."/>
            <person name="Salse J."/>
            <person name="Munos S."/>
            <person name="Vincourt P."/>
            <person name="Rieseberg L.H."/>
            <person name="Langlade N.B."/>
        </authorList>
    </citation>
    <scope>NUCLEOTIDE SEQUENCE [LARGE SCALE GENOMIC DNA]</scope>
    <source>
        <strain evidence="2">cv. SF193</strain>
    </source>
</reference>
<organism evidence="1 2">
    <name type="scientific">Helianthus annuus</name>
    <name type="common">Common sunflower</name>
    <dbReference type="NCBI Taxonomy" id="4232"/>
    <lineage>
        <taxon>Eukaryota</taxon>
        <taxon>Viridiplantae</taxon>
        <taxon>Streptophyta</taxon>
        <taxon>Embryophyta</taxon>
        <taxon>Tracheophyta</taxon>
        <taxon>Spermatophyta</taxon>
        <taxon>Magnoliopsida</taxon>
        <taxon>eudicotyledons</taxon>
        <taxon>Gunneridae</taxon>
        <taxon>Pentapetalae</taxon>
        <taxon>asterids</taxon>
        <taxon>campanulids</taxon>
        <taxon>Asterales</taxon>
        <taxon>Asteraceae</taxon>
        <taxon>Asteroideae</taxon>
        <taxon>Heliantheae alliance</taxon>
        <taxon>Heliantheae</taxon>
        <taxon>Helianthus</taxon>
    </lineage>
</organism>
<dbReference type="Proteomes" id="UP000215914">
    <property type="component" value="Chromosome 11"/>
</dbReference>
<evidence type="ECO:0000313" key="1">
    <source>
        <dbReference type="EMBL" id="OTG09049.1"/>
    </source>
</evidence>
<protein>
    <submittedName>
        <fullName evidence="1">Uncharacterized protein</fullName>
    </submittedName>
</protein>
<dbReference type="InParanoid" id="A0A251TE72"/>
<proteinExistence type="predicted"/>
<sequence>MFGLGIYNAQDGWARTSPMAQPSETHKWTWLTTVSSRTLFFEYLPSNPRTLGTLWSLHKEEQVVVGKGS</sequence>
<keyword evidence="2" id="KW-1185">Reference proteome</keyword>
<accession>A0A251TE72</accession>